<dbReference type="PROSITE" id="PS51372">
    <property type="entry name" value="PRD_2"/>
    <property type="match status" value="2"/>
</dbReference>
<dbReference type="RefSeq" id="WP_380164673.1">
    <property type="nucleotide sequence ID" value="NZ_JBHTNU010000007.1"/>
</dbReference>
<proteinExistence type="predicted"/>
<organism evidence="10 11">
    <name type="scientific">Kroppenstedtia sanguinis</name>
    <dbReference type="NCBI Taxonomy" id="1380684"/>
    <lineage>
        <taxon>Bacteria</taxon>
        <taxon>Bacillati</taxon>
        <taxon>Bacillota</taxon>
        <taxon>Bacilli</taxon>
        <taxon>Bacillales</taxon>
        <taxon>Thermoactinomycetaceae</taxon>
        <taxon>Kroppenstedtia</taxon>
    </lineage>
</organism>
<dbReference type="InterPro" id="IPR036662">
    <property type="entry name" value="PTS_EIIA_man-typ_sf"/>
</dbReference>
<evidence type="ECO:0000313" key="11">
    <source>
        <dbReference type="Proteomes" id="UP001597282"/>
    </source>
</evidence>
<feature type="domain" description="PRD" evidence="9">
    <location>
        <begin position="811"/>
        <end position="915"/>
    </location>
</feature>
<evidence type="ECO:0000256" key="2">
    <source>
        <dbReference type="ARBA" id="ARBA00022741"/>
    </source>
</evidence>
<dbReference type="InterPro" id="IPR027417">
    <property type="entry name" value="P-loop_NTPase"/>
</dbReference>
<dbReference type="PANTHER" id="PTHR32071">
    <property type="entry name" value="TRANSCRIPTIONAL REGULATORY PROTEIN"/>
    <property type="match status" value="1"/>
</dbReference>
<dbReference type="InterPro" id="IPR025662">
    <property type="entry name" value="Sigma_54_int_dom_ATP-bd_1"/>
</dbReference>
<evidence type="ECO:0000256" key="1">
    <source>
        <dbReference type="ARBA" id="ARBA00022679"/>
    </source>
</evidence>
<protein>
    <submittedName>
        <fullName evidence="10">Sigma 54-interacting transcriptional regulator</fullName>
    </submittedName>
</protein>
<dbReference type="EMBL" id="JBHTNU010000007">
    <property type="protein sequence ID" value="MFD1427027.1"/>
    <property type="molecule type" value="Genomic_DNA"/>
</dbReference>
<dbReference type="PROSITE" id="PS00675">
    <property type="entry name" value="SIGMA54_INTERACT_1"/>
    <property type="match status" value="1"/>
</dbReference>
<reference evidence="11" key="1">
    <citation type="journal article" date="2019" name="Int. J. Syst. Evol. Microbiol.">
        <title>The Global Catalogue of Microorganisms (GCM) 10K type strain sequencing project: providing services to taxonomists for standard genome sequencing and annotation.</title>
        <authorList>
            <consortium name="The Broad Institute Genomics Platform"/>
            <consortium name="The Broad Institute Genome Sequencing Center for Infectious Disease"/>
            <person name="Wu L."/>
            <person name="Ma J."/>
        </authorList>
    </citation>
    <scope>NUCLEOTIDE SEQUENCE [LARGE SCALE GENOMIC DNA]</scope>
    <source>
        <strain evidence="11">S1</strain>
    </source>
</reference>
<dbReference type="CDD" id="cd00006">
    <property type="entry name" value="PTS_IIA_man"/>
    <property type="match status" value="1"/>
</dbReference>
<dbReference type="Pfam" id="PF03610">
    <property type="entry name" value="EIIA-man"/>
    <property type="match status" value="1"/>
</dbReference>
<dbReference type="PANTHER" id="PTHR32071:SF38">
    <property type="entry name" value="PSP OPERON TRANSCRIPTIONAL ACTIVATOR"/>
    <property type="match status" value="1"/>
</dbReference>
<evidence type="ECO:0000313" key="10">
    <source>
        <dbReference type="EMBL" id="MFD1427027.1"/>
    </source>
</evidence>
<dbReference type="SUPFAM" id="SSF52540">
    <property type="entry name" value="P-loop containing nucleoside triphosphate hydrolases"/>
    <property type="match status" value="1"/>
</dbReference>
<dbReference type="PROSITE" id="PS00676">
    <property type="entry name" value="SIGMA54_INTERACT_2"/>
    <property type="match status" value="1"/>
</dbReference>
<sequence>MMEKLSIAIMKEGRELSNHQEPTETSLSRKEIILRKLNELGANAEVSASELADLLGLDRANVSRLLNQLWREGKVGKSAGRPVLFTAIEQEYSPPTQTTLDRLLGVDGSLKNVIQQGKAALLYPPHGMHILLLGETGVGKSMLAECLHRYAIEVDRLVDDSPFIIFNCADYANNPQLLLGQLFGVYRGAFTGAREQKGMIEKAHGGILFLDEVHRLPAEGQEMLFTLIDKGIYRRLGESETERKAQVLLIAATTEDSDSSLLRTFKRRIPMVIRIPPLRERSIEERYRLVLHFFKEEAIRLGKEIHVSPNTIRALLHYPCLNNIGQLKTDIQLTCAKVYADFVSAKKERVQIHSSDLPPGAKEGLLLSKGSRKTVDLHDGLYLFHPQQADTLFAVTPEEPSSSVYKKIEKRYNELKSRGLQEDELNSLMTLDIENYFTQYFKRMNRKLGEGNLAKMVTPGIMKLTDEIVRYAEAQLDTRLSEKVVQGLALHIQTSTERIESGKTIINPQLNHVRRMYKDEFSVALDCIKLIEEKTGMDVPIDEAGFLTMFFVLDETDAEEAEESVHILVISHGNGGATAMAEVTRELLGTEGPAAIDMPLHMDPIEIYEQTKTHLKKYATHRGVLLMVDMGSLMNFGKMLEGELGIPIQTLPMVSTPHVLEATRKSILGYSLEQLVDDIKQLTLFETDSSSKNGSNKGNKRAIVTVGSADSIDSHTLQKVLTQHLSFDPAGLEIIPLDGANQEELEESILHLKQSRPIVCIVSDFFFQIDLRQFPAEEVIHEGIEQIQHLIDTEEAYDKMADTLQHHLLHADPGQVVPDFKSCFEELQQRLKISVPTKDLIGMVLHACCMVDRLLAGDSSVIFKNKEKYIRSNPSLYTTTRDVLKRLEDTYDIQLSDDEICYMMSFFDSSKRTSS</sequence>
<dbReference type="Gene3D" id="1.10.1790.10">
    <property type="entry name" value="PRD domain"/>
    <property type="match status" value="2"/>
</dbReference>
<evidence type="ECO:0000256" key="3">
    <source>
        <dbReference type="ARBA" id="ARBA00022777"/>
    </source>
</evidence>
<dbReference type="InterPro" id="IPR004701">
    <property type="entry name" value="PTS_EIIA_man-typ"/>
</dbReference>
<dbReference type="InterPro" id="IPR003593">
    <property type="entry name" value="AAA+_ATPase"/>
</dbReference>
<keyword evidence="5" id="KW-0694">RNA-binding</keyword>
<dbReference type="Gene3D" id="1.10.10.10">
    <property type="entry name" value="Winged helix-like DNA-binding domain superfamily/Winged helix DNA-binding domain"/>
    <property type="match status" value="1"/>
</dbReference>
<accession>A0ABW4C8H0</accession>
<dbReference type="Gene3D" id="3.40.50.300">
    <property type="entry name" value="P-loop containing nucleotide triphosphate hydrolases"/>
    <property type="match status" value="1"/>
</dbReference>
<dbReference type="PROSITE" id="PS50045">
    <property type="entry name" value="SIGMA54_INTERACT_4"/>
    <property type="match status" value="1"/>
</dbReference>
<dbReference type="InterPro" id="IPR011608">
    <property type="entry name" value="PRD"/>
</dbReference>
<keyword evidence="1" id="KW-0808">Transferase</keyword>
<evidence type="ECO:0000259" key="7">
    <source>
        <dbReference type="PROSITE" id="PS50045"/>
    </source>
</evidence>
<gene>
    <name evidence="10" type="ORF">ACFQ4Y_08770</name>
</gene>
<dbReference type="SMART" id="SM00382">
    <property type="entry name" value="AAA"/>
    <property type="match status" value="1"/>
</dbReference>
<dbReference type="SUPFAM" id="SSF53062">
    <property type="entry name" value="PTS system fructose IIA component-like"/>
    <property type="match status" value="1"/>
</dbReference>
<dbReference type="InterPro" id="IPR036390">
    <property type="entry name" value="WH_DNA-bd_sf"/>
</dbReference>
<dbReference type="Gene3D" id="3.40.50.510">
    <property type="entry name" value="Phosphotransferase system, mannose-type IIA component"/>
    <property type="match status" value="1"/>
</dbReference>
<comment type="caution">
    <text evidence="10">The sequence shown here is derived from an EMBL/GenBank/DDBJ whole genome shotgun (WGS) entry which is preliminary data.</text>
</comment>
<keyword evidence="6" id="KW-0238">DNA-binding</keyword>
<dbReference type="Pfam" id="PF00874">
    <property type="entry name" value="PRD"/>
    <property type="match status" value="2"/>
</dbReference>
<keyword evidence="11" id="KW-1185">Reference proteome</keyword>
<evidence type="ECO:0000256" key="5">
    <source>
        <dbReference type="ARBA" id="ARBA00022884"/>
    </source>
</evidence>
<name>A0ABW4C8H0_9BACL</name>
<dbReference type="SUPFAM" id="SSF63520">
    <property type="entry name" value="PTS-regulatory domain, PRD"/>
    <property type="match status" value="2"/>
</dbReference>
<evidence type="ECO:0000259" key="9">
    <source>
        <dbReference type="PROSITE" id="PS51372"/>
    </source>
</evidence>
<dbReference type="InterPro" id="IPR042371">
    <property type="entry name" value="Z_dom"/>
</dbReference>
<dbReference type="SUPFAM" id="SSF46785">
    <property type="entry name" value="Winged helix' DNA-binding domain"/>
    <property type="match status" value="1"/>
</dbReference>
<dbReference type="Pfam" id="PF00158">
    <property type="entry name" value="Sigma54_activat"/>
    <property type="match status" value="1"/>
</dbReference>
<dbReference type="CDD" id="cd00009">
    <property type="entry name" value="AAA"/>
    <property type="match status" value="1"/>
</dbReference>
<dbReference type="Proteomes" id="UP001597282">
    <property type="component" value="Unassembled WGS sequence"/>
</dbReference>
<feature type="domain" description="Sigma-54 factor interaction" evidence="7">
    <location>
        <begin position="103"/>
        <end position="336"/>
    </location>
</feature>
<dbReference type="InterPro" id="IPR036388">
    <property type="entry name" value="WH-like_DNA-bd_sf"/>
</dbReference>
<dbReference type="PROSITE" id="PS51096">
    <property type="entry name" value="PTS_EIIA_TYPE_4"/>
    <property type="match status" value="1"/>
</dbReference>
<keyword evidence="3" id="KW-0418">Kinase</keyword>
<dbReference type="InterPro" id="IPR036634">
    <property type="entry name" value="PRD_sf"/>
</dbReference>
<dbReference type="SMART" id="SM00550">
    <property type="entry name" value="Zalpha"/>
    <property type="match status" value="1"/>
</dbReference>
<dbReference type="InterPro" id="IPR025943">
    <property type="entry name" value="Sigma_54_int_dom_ATP-bd_2"/>
</dbReference>
<evidence type="ECO:0000256" key="4">
    <source>
        <dbReference type="ARBA" id="ARBA00022840"/>
    </source>
</evidence>
<evidence type="ECO:0000259" key="8">
    <source>
        <dbReference type="PROSITE" id="PS51096"/>
    </source>
</evidence>
<dbReference type="InterPro" id="IPR033887">
    <property type="entry name" value="PTS_IIA_man"/>
</dbReference>
<evidence type="ECO:0000256" key="6">
    <source>
        <dbReference type="ARBA" id="ARBA00023125"/>
    </source>
</evidence>
<dbReference type="InterPro" id="IPR002078">
    <property type="entry name" value="Sigma_54_int"/>
</dbReference>
<dbReference type="Pfam" id="PF13412">
    <property type="entry name" value="HTH_24"/>
    <property type="match status" value="1"/>
</dbReference>
<feature type="domain" description="PTS EIIA type-4" evidence="8">
    <location>
        <begin position="564"/>
        <end position="703"/>
    </location>
</feature>
<keyword evidence="4" id="KW-0067">ATP-binding</keyword>
<feature type="domain" description="PRD" evidence="9">
    <location>
        <begin position="456"/>
        <end position="561"/>
    </location>
</feature>
<keyword evidence="2" id="KW-0547">Nucleotide-binding</keyword>